<dbReference type="InterPro" id="IPR059218">
    <property type="entry name" value="LBP_cg2779-like"/>
</dbReference>
<name>A0A844EJ37_9LACO</name>
<dbReference type="EMBL" id="WKKY01000181">
    <property type="protein sequence ID" value="MSE20856.1"/>
    <property type="molecule type" value="Genomic_DNA"/>
</dbReference>
<evidence type="ECO:0000256" key="1">
    <source>
        <dbReference type="SAM" id="MobiDB-lite"/>
    </source>
</evidence>
<protein>
    <recommendedName>
        <fullName evidence="4">HTH cro/C1-type domain-containing protein</fullName>
    </recommendedName>
</protein>
<comment type="caution">
    <text evidence="2">The sequence shown here is derived from an EMBL/GenBank/DDBJ whole genome shotgun (WGS) entry which is preliminary data.</text>
</comment>
<sequence>MEEIMMAEQFSTLAEEIINYQKKNDMPDTALAFNLHISVERLHNIKSMESDPTPDEKRTIEQFVR</sequence>
<evidence type="ECO:0008006" key="4">
    <source>
        <dbReference type="Google" id="ProtNLM"/>
    </source>
</evidence>
<organism evidence="2 3">
    <name type="scientific">Lentilactobacillus parabuchneri</name>
    <dbReference type="NCBI Taxonomy" id="152331"/>
    <lineage>
        <taxon>Bacteria</taxon>
        <taxon>Bacillati</taxon>
        <taxon>Bacillota</taxon>
        <taxon>Bacilli</taxon>
        <taxon>Lactobacillales</taxon>
        <taxon>Lactobacillaceae</taxon>
        <taxon>Lentilactobacillus</taxon>
    </lineage>
</organism>
<gene>
    <name evidence="2" type="ORF">GKC44_06260</name>
</gene>
<feature type="region of interest" description="Disordered" evidence="1">
    <location>
        <begin position="46"/>
        <end position="65"/>
    </location>
</feature>
<dbReference type="AlphaFoldDB" id="A0A844EJ37"/>
<proteinExistence type="predicted"/>
<dbReference type="NCBIfam" id="NF040507">
    <property type="entry name" value="LBP_cg2779_fam"/>
    <property type="match status" value="1"/>
</dbReference>
<dbReference type="OrthoDB" id="2246554at2"/>
<evidence type="ECO:0000313" key="3">
    <source>
        <dbReference type="Proteomes" id="UP000491237"/>
    </source>
</evidence>
<reference evidence="2 3" key="1">
    <citation type="submission" date="2019-11" db="EMBL/GenBank/DDBJ databases">
        <title>Draft Genome Sequence of Plant Growth-Promoting Rhizosphere-Associated Bacteria.</title>
        <authorList>
            <person name="Vasilyev I.Y."/>
            <person name="Radchenko V."/>
            <person name="Ilnitskaya E.V."/>
        </authorList>
    </citation>
    <scope>NUCLEOTIDE SEQUENCE [LARGE SCALE GENOMIC DNA]</scope>
    <source>
        <strain evidence="2 3">VRA_07sq_f</strain>
    </source>
</reference>
<dbReference type="Proteomes" id="UP000491237">
    <property type="component" value="Unassembled WGS sequence"/>
</dbReference>
<evidence type="ECO:0000313" key="2">
    <source>
        <dbReference type="EMBL" id="MSE20856.1"/>
    </source>
</evidence>
<accession>A0A844EJ37</accession>